<feature type="region of interest" description="Disordered" evidence="1">
    <location>
        <begin position="312"/>
        <end position="331"/>
    </location>
</feature>
<reference evidence="3" key="1">
    <citation type="submission" date="2021-03" db="EMBL/GenBank/DDBJ databases">
        <title>Revisited historic fungal species revealed as producer of novel bioactive compounds through whole genome sequencing and comparative genomics.</title>
        <authorList>
            <person name="Vignolle G.A."/>
            <person name="Hochenegger N."/>
            <person name="Mach R.L."/>
            <person name="Mach-Aigner A.R."/>
            <person name="Javad Rahimi M."/>
            <person name="Salim K.A."/>
            <person name="Chan C.M."/>
            <person name="Lim L.B.L."/>
            <person name="Cai F."/>
            <person name="Druzhinina I.S."/>
            <person name="U'Ren J.M."/>
            <person name="Derntl C."/>
        </authorList>
    </citation>
    <scope>NUCLEOTIDE SEQUENCE</scope>
    <source>
        <strain evidence="3">TUCIM 5799</strain>
    </source>
</reference>
<dbReference type="PANTHER" id="PTHR33112:SF1">
    <property type="entry name" value="HETEROKARYON INCOMPATIBILITY DOMAIN-CONTAINING PROTEIN"/>
    <property type="match status" value="1"/>
</dbReference>
<feature type="compositionally biased region" description="Acidic residues" evidence="1">
    <location>
        <begin position="204"/>
        <end position="224"/>
    </location>
</feature>
<comment type="caution">
    <text evidence="3">The sequence shown here is derived from an EMBL/GenBank/DDBJ whole genome shotgun (WGS) entry which is preliminary data.</text>
</comment>
<keyword evidence="4" id="KW-1185">Reference proteome</keyword>
<evidence type="ECO:0000256" key="1">
    <source>
        <dbReference type="SAM" id="MobiDB-lite"/>
    </source>
</evidence>
<dbReference type="PANTHER" id="PTHR33112">
    <property type="entry name" value="DOMAIN PROTEIN, PUTATIVE-RELATED"/>
    <property type="match status" value="1"/>
</dbReference>
<proteinExistence type="predicted"/>
<feature type="compositionally biased region" description="Acidic residues" evidence="1">
    <location>
        <begin position="236"/>
        <end position="250"/>
    </location>
</feature>
<evidence type="ECO:0000313" key="3">
    <source>
        <dbReference type="EMBL" id="KAI1861064.1"/>
    </source>
</evidence>
<sequence>MADHGVNMSSPEGLSVSSTKSLPGFKLGGPPVGQVRNLCLQCRSIDFNKILDHMAALSQGAAGDRVVSSRTGIDEDCSLCQLLARYVLPGTYKSTPQPGSSMPWTLRAFSMRAMSVESRTQDLFRPLPIAIFHAGDGERDYMKHINDEKAEKIGFLAFALSKALYDLVSDEKEADDQWPVSKFIDERYDPEMVKAWLQFRLEEDSDDDDSQYDEEDSDSDDECSSDNQSGTSECSTEFDNEEENSDDTDESSNAGNHIVGMMVVDCQTFEIVDHSKEMCYVALSYVWSLAHEEMVPLNFPRDEGKLIEETPEAAEASPHGNLTAKEPPGASSCKRLPEVIPRVVHNAIQVTTDLGYRYLWVDQFCIDQSAEITEKAEHISKMDLIYSSAEVTIIAASSGGALPGVGTTPRTKQVIMNLHHPDEKAEALEGGVTIFNTPPPLHLTIMDGVWFSRGWCFQESLLSPRRLYFTDHQLLYEAEEIHCCDEYPEPHNRLDDILGSDFTDNPSLAWPVSWEERLEEADERFADDPKLRFWVEAKIYLKLLETYTGKNLTADSDSINGFRGAMKVFSRNDPNFHTIQGLPMLGIADRDRNTRDVSTAKTEDVIGFQATAFLGVLDWVHKNFPDGEIPRRREDFPSWTWAGWKGRVEWSHWYNALPGDLDRISAFMEVVAVESGRGKALRLSEAPKFFSQHFDPARYLLLQSVPLNHDDFAFAQSGNQGSQQLVFKDDWELRSWNICVHGLEALPDSEEVKVHLTSRIMDGSWGCLLMYTRANPENERVPPMDDARMMVVSWHRDESSLSQYRACSRVGLVEFRRKRSRGSTESSIVQTFGVLPKLCFRLG</sequence>
<feature type="domain" description="Heterokaryon incompatibility" evidence="2">
    <location>
        <begin position="280"/>
        <end position="459"/>
    </location>
</feature>
<organism evidence="3 4">
    <name type="scientific">Neoarthrinium moseri</name>
    <dbReference type="NCBI Taxonomy" id="1658444"/>
    <lineage>
        <taxon>Eukaryota</taxon>
        <taxon>Fungi</taxon>
        <taxon>Dikarya</taxon>
        <taxon>Ascomycota</taxon>
        <taxon>Pezizomycotina</taxon>
        <taxon>Sordariomycetes</taxon>
        <taxon>Xylariomycetidae</taxon>
        <taxon>Amphisphaeriales</taxon>
        <taxon>Apiosporaceae</taxon>
        <taxon>Neoarthrinium</taxon>
    </lineage>
</organism>
<feature type="region of interest" description="Disordered" evidence="1">
    <location>
        <begin position="204"/>
        <end position="254"/>
    </location>
</feature>
<dbReference type="Pfam" id="PF06985">
    <property type="entry name" value="HET"/>
    <property type="match status" value="1"/>
</dbReference>
<protein>
    <recommendedName>
        <fullName evidence="2">Heterokaryon incompatibility domain-containing protein</fullName>
    </recommendedName>
</protein>
<evidence type="ECO:0000313" key="4">
    <source>
        <dbReference type="Proteomes" id="UP000829685"/>
    </source>
</evidence>
<dbReference type="Proteomes" id="UP000829685">
    <property type="component" value="Unassembled WGS sequence"/>
</dbReference>
<name>A0A9Q0AMA8_9PEZI</name>
<dbReference type="AlphaFoldDB" id="A0A9Q0AMA8"/>
<evidence type="ECO:0000259" key="2">
    <source>
        <dbReference type="Pfam" id="PF06985"/>
    </source>
</evidence>
<dbReference type="InterPro" id="IPR010730">
    <property type="entry name" value="HET"/>
</dbReference>
<accession>A0A9Q0AMA8</accession>
<gene>
    <name evidence="3" type="ORF">JX265_009683</name>
</gene>
<dbReference type="EMBL" id="JAFIMR010000030">
    <property type="protein sequence ID" value="KAI1861064.1"/>
    <property type="molecule type" value="Genomic_DNA"/>
</dbReference>